<dbReference type="Proteomes" id="UP000598032">
    <property type="component" value="Unassembled WGS sequence"/>
</dbReference>
<dbReference type="EMBL" id="CAJHCP010000002">
    <property type="protein sequence ID" value="CAD6516424.1"/>
    <property type="molecule type" value="Genomic_DNA"/>
</dbReference>
<evidence type="ECO:0000313" key="2">
    <source>
        <dbReference type="Proteomes" id="UP000598032"/>
    </source>
</evidence>
<gene>
    <name evidence="1" type="ORF">LMG28140_00778</name>
</gene>
<comment type="caution">
    <text evidence="1">The sequence shown here is derived from an EMBL/GenBank/DDBJ whole genome shotgun (WGS) entry which is preliminary data.</text>
</comment>
<evidence type="ECO:0008006" key="3">
    <source>
        <dbReference type="Google" id="ProtNLM"/>
    </source>
</evidence>
<protein>
    <recommendedName>
        <fullName evidence="3">Peptidase M41 domain-containing protein</fullName>
    </recommendedName>
</protein>
<evidence type="ECO:0000313" key="1">
    <source>
        <dbReference type="EMBL" id="CAD6516424.1"/>
    </source>
</evidence>
<sequence length="231" mass="26101">MFTPEFRRKVCVHEAGHAVVYALGGEVIRGLAVAPVGCESWTFSTYSGVVSQDLWGICELDSSGLCTNYLQWEDEKFRYRGNRDEYNSSHRSLLVLLGATRGRKAVANLKRLVRLRVCGGLAGPIAEAHFENSEFDVWEVEGWREPTSDVEVAEGLSQLLPFRCEFEHACDVTCETLRRPEIWSRVLALADVLERRGRLGEDEIAEYLPKVDIKWPPSPAVMWQRQSAAVQ</sequence>
<organism evidence="1 2">
    <name type="scientific">Paraburkholderia metrosideri</name>
    <dbReference type="NCBI Taxonomy" id="580937"/>
    <lineage>
        <taxon>Bacteria</taxon>
        <taxon>Pseudomonadati</taxon>
        <taxon>Pseudomonadota</taxon>
        <taxon>Betaproteobacteria</taxon>
        <taxon>Burkholderiales</taxon>
        <taxon>Burkholderiaceae</taxon>
        <taxon>Paraburkholderia</taxon>
    </lineage>
</organism>
<name>A0ABN7HFX8_9BURK</name>
<reference evidence="1 2" key="1">
    <citation type="submission" date="2020-10" db="EMBL/GenBank/DDBJ databases">
        <authorList>
            <person name="Peeters C."/>
        </authorList>
    </citation>
    <scope>NUCLEOTIDE SEQUENCE [LARGE SCALE GENOMIC DNA]</scope>
    <source>
        <strain evidence="1 2">LMG 28140</strain>
    </source>
</reference>
<proteinExistence type="predicted"/>
<keyword evidence="2" id="KW-1185">Reference proteome</keyword>
<accession>A0ABN7HFX8</accession>